<name>A0ABN3VBW9_9PSEU</name>
<comment type="caution">
    <text evidence="2">The sequence shown here is derived from an EMBL/GenBank/DDBJ whole genome shotgun (WGS) entry which is preliminary data.</text>
</comment>
<proteinExistence type="predicted"/>
<gene>
    <name evidence="2" type="ORF">GCM10010470_26140</name>
</gene>
<dbReference type="EMBL" id="BAAAUX010000012">
    <property type="protein sequence ID" value="GAA2790231.1"/>
    <property type="molecule type" value="Genomic_DNA"/>
</dbReference>
<keyword evidence="3" id="KW-1185">Reference proteome</keyword>
<dbReference type="RefSeq" id="WP_344679884.1">
    <property type="nucleotide sequence ID" value="NZ_BAAAUX010000012.1"/>
</dbReference>
<sequence length="178" mass="19439">MANDASPTDGTAIRHAVLDHLDLLDRTAAEGCPEELLPVARTGLHLLAEGLRALLDAHRPDQNGRCPTCPGLLRGRQWPCAAWLAAHRRLLGDRPRALLRAPHPEPPAESAIEVRPPVVATTGDNGPGDWNTDEFPVTDPDPAPPPIGGHLETDHTKIYRAAVSDRPIRWPRLRLPLR</sequence>
<protein>
    <submittedName>
        <fullName evidence="2">Uncharacterized protein</fullName>
    </submittedName>
</protein>
<accession>A0ABN3VBW9</accession>
<evidence type="ECO:0000313" key="2">
    <source>
        <dbReference type="EMBL" id="GAA2790231.1"/>
    </source>
</evidence>
<feature type="region of interest" description="Disordered" evidence="1">
    <location>
        <begin position="123"/>
        <end position="152"/>
    </location>
</feature>
<reference evidence="2 3" key="1">
    <citation type="journal article" date="2019" name="Int. J. Syst. Evol. Microbiol.">
        <title>The Global Catalogue of Microorganisms (GCM) 10K type strain sequencing project: providing services to taxonomists for standard genome sequencing and annotation.</title>
        <authorList>
            <consortium name="The Broad Institute Genomics Platform"/>
            <consortium name="The Broad Institute Genome Sequencing Center for Infectious Disease"/>
            <person name="Wu L."/>
            <person name="Ma J."/>
        </authorList>
    </citation>
    <scope>NUCLEOTIDE SEQUENCE [LARGE SCALE GENOMIC DNA]</scope>
    <source>
        <strain evidence="2 3">JCM 9383</strain>
    </source>
</reference>
<dbReference type="Proteomes" id="UP001500979">
    <property type="component" value="Unassembled WGS sequence"/>
</dbReference>
<evidence type="ECO:0000256" key="1">
    <source>
        <dbReference type="SAM" id="MobiDB-lite"/>
    </source>
</evidence>
<evidence type="ECO:0000313" key="3">
    <source>
        <dbReference type="Proteomes" id="UP001500979"/>
    </source>
</evidence>
<organism evidence="2 3">
    <name type="scientific">Saccharopolyspora taberi</name>
    <dbReference type="NCBI Taxonomy" id="60895"/>
    <lineage>
        <taxon>Bacteria</taxon>
        <taxon>Bacillati</taxon>
        <taxon>Actinomycetota</taxon>
        <taxon>Actinomycetes</taxon>
        <taxon>Pseudonocardiales</taxon>
        <taxon>Pseudonocardiaceae</taxon>
        <taxon>Saccharopolyspora</taxon>
    </lineage>
</organism>